<evidence type="ECO:0000313" key="4">
    <source>
        <dbReference type="Proteomes" id="UP000326852"/>
    </source>
</evidence>
<feature type="region of interest" description="Disordered" evidence="1">
    <location>
        <begin position="89"/>
        <end position="116"/>
    </location>
</feature>
<organism evidence="3 4">
    <name type="scientific">Arthrobacter yangruifuii</name>
    <dbReference type="NCBI Taxonomy" id="2606616"/>
    <lineage>
        <taxon>Bacteria</taxon>
        <taxon>Bacillati</taxon>
        <taxon>Actinomycetota</taxon>
        <taxon>Actinomycetes</taxon>
        <taxon>Micrococcales</taxon>
        <taxon>Micrococcaceae</taxon>
        <taxon>Arthrobacter</taxon>
    </lineage>
</organism>
<dbReference type="InterPro" id="IPR011041">
    <property type="entry name" value="Quinoprot_gluc/sorb_DH_b-prop"/>
</dbReference>
<dbReference type="PANTHER" id="PTHR19328">
    <property type="entry name" value="HEDGEHOG-INTERACTING PROTEIN"/>
    <property type="match status" value="1"/>
</dbReference>
<feature type="compositionally biased region" description="Low complexity" evidence="1">
    <location>
        <begin position="105"/>
        <end position="116"/>
    </location>
</feature>
<dbReference type="Gene3D" id="2.120.10.30">
    <property type="entry name" value="TolB, C-terminal domain"/>
    <property type="match status" value="1"/>
</dbReference>
<feature type="domain" description="Glucose/Sorbosone dehydrogenase" evidence="2">
    <location>
        <begin position="126"/>
        <end position="413"/>
    </location>
</feature>
<protein>
    <submittedName>
        <fullName evidence="3">PQQ-dependent sugar dehydrogenase</fullName>
    </submittedName>
</protein>
<dbReference type="Pfam" id="PF07995">
    <property type="entry name" value="GSDH"/>
    <property type="match status" value="1"/>
</dbReference>
<gene>
    <name evidence="3" type="ORF">GD627_10800</name>
</gene>
<dbReference type="EMBL" id="VTFX01000004">
    <property type="protein sequence ID" value="KAD3633373.1"/>
    <property type="molecule type" value="Genomic_DNA"/>
</dbReference>
<dbReference type="AlphaFoldDB" id="A0A5N6MIW1"/>
<dbReference type="PANTHER" id="PTHR19328:SF13">
    <property type="entry name" value="HIPL1 PROTEIN"/>
    <property type="match status" value="1"/>
</dbReference>
<feature type="compositionally biased region" description="Basic and acidic residues" evidence="1">
    <location>
        <begin position="247"/>
        <end position="259"/>
    </location>
</feature>
<proteinExistence type="predicted"/>
<dbReference type="InterPro" id="IPR011042">
    <property type="entry name" value="6-blade_b-propeller_TolB-like"/>
</dbReference>
<accession>A0A5N6MIW1</accession>
<dbReference type="Proteomes" id="UP000326852">
    <property type="component" value="Unassembled WGS sequence"/>
</dbReference>
<dbReference type="InterPro" id="IPR012938">
    <property type="entry name" value="Glc/Sorbosone_DH"/>
</dbReference>
<reference evidence="3 4" key="1">
    <citation type="submission" date="2019-08" db="EMBL/GenBank/DDBJ databases">
        <title>Arthrobacter sp. nov., isolated from plateau pika and Tibetan wild ass.</title>
        <authorList>
            <person name="Ge Y."/>
        </authorList>
    </citation>
    <scope>NUCLEOTIDE SEQUENCE [LARGE SCALE GENOMIC DNA]</scope>
    <source>
        <strain evidence="3 4">785</strain>
    </source>
</reference>
<name>A0A5N6MIW1_9MICC</name>
<dbReference type="SUPFAM" id="SSF50952">
    <property type="entry name" value="Soluble quinoprotein glucose dehydrogenase"/>
    <property type="match status" value="1"/>
</dbReference>
<evidence type="ECO:0000313" key="3">
    <source>
        <dbReference type="EMBL" id="KAD3633373.1"/>
    </source>
</evidence>
<comment type="caution">
    <text evidence="3">The sequence shown here is derived from an EMBL/GenBank/DDBJ whole genome shotgun (WGS) entry which is preliminary data.</text>
</comment>
<evidence type="ECO:0000259" key="2">
    <source>
        <dbReference type="Pfam" id="PF07995"/>
    </source>
</evidence>
<feature type="region of interest" description="Disordered" evidence="1">
    <location>
        <begin position="245"/>
        <end position="272"/>
    </location>
</feature>
<sequence length="430" mass="44646">MTGGQGVAGSNPVNPTDSLAERKFCRAFVVKRTCWTRSPPRRTWCSARTADRVRVRAGPGGRHRERTADAKQADCHGCSSAGPFGGCSVHGNRQPRTGHSASGVARAPSTSGTAAPATPAVLATGLDAPWSIAFSDGVPLVSERDSGRILELNAEGSSREVGVIADAAGSGEGGLLGIAVQDGVLFTYLTAGQENRIERRDLTGTAGALALGPAETVLDGIPAGRVHNGGRIAFGPDGMLYATTGDAGDRESAQDRDSPSGKILRMTADGAAPGDNPFPGSLVYSYGHRNPQGIAWDPDGVLYASEFGQDTWDELNVIEPGGNYGWPEVEGIAGEAGFIDPVQQWTPEDASPSGIAVANGSVYIANLRGERLRRVPLQDPAGAAESGGYGRLRDVVEAPDGSLWVLTNNTDGRGKPGPDDDRILRLSPGS</sequence>
<evidence type="ECO:0000256" key="1">
    <source>
        <dbReference type="SAM" id="MobiDB-lite"/>
    </source>
</evidence>
<feature type="region of interest" description="Disordered" evidence="1">
    <location>
        <begin position="406"/>
        <end position="430"/>
    </location>
</feature>
<feature type="compositionally biased region" description="Basic and acidic residues" evidence="1">
    <location>
        <begin position="412"/>
        <end position="424"/>
    </location>
</feature>
<keyword evidence="4" id="KW-1185">Reference proteome</keyword>